<accession>A0A8H5C086</accession>
<comment type="caution">
    <text evidence="1">The sequence shown here is derived from an EMBL/GenBank/DDBJ whole genome shotgun (WGS) entry which is preliminary data.</text>
</comment>
<organism evidence="1 2">
    <name type="scientific">Ephemerocybe angulata</name>
    <dbReference type="NCBI Taxonomy" id="980116"/>
    <lineage>
        <taxon>Eukaryota</taxon>
        <taxon>Fungi</taxon>
        <taxon>Dikarya</taxon>
        <taxon>Basidiomycota</taxon>
        <taxon>Agaricomycotina</taxon>
        <taxon>Agaricomycetes</taxon>
        <taxon>Agaricomycetidae</taxon>
        <taxon>Agaricales</taxon>
        <taxon>Agaricineae</taxon>
        <taxon>Psathyrellaceae</taxon>
        <taxon>Ephemerocybe</taxon>
    </lineage>
</organism>
<proteinExistence type="predicted"/>
<name>A0A8H5C086_9AGAR</name>
<gene>
    <name evidence="1" type="ORF">D9611_008167</name>
</gene>
<sequence>MSVPDPESLSKRIVGAFHLIPEQAPVRDYQGPWNKLLNYLFPPDSAYTVIPRDYYPIVATKEQSGLAAVDAENQPQLWFAKFEVQYESLPVLLVLVATPAVVGAPLARKLADTETRRQVAALQELCPLPKMRAICAFGPFMCLFTSETTSSESEVGIQPPKIDAGEDSAADVAPRDRWSSFLTPEGQIMVLEVVQQIKKECEAEG</sequence>
<evidence type="ECO:0000313" key="1">
    <source>
        <dbReference type="EMBL" id="KAF5332281.1"/>
    </source>
</evidence>
<dbReference type="AlphaFoldDB" id="A0A8H5C086"/>
<reference evidence="1 2" key="1">
    <citation type="journal article" date="2020" name="ISME J.">
        <title>Uncovering the hidden diversity of litter-decomposition mechanisms in mushroom-forming fungi.</title>
        <authorList>
            <person name="Floudas D."/>
            <person name="Bentzer J."/>
            <person name="Ahren D."/>
            <person name="Johansson T."/>
            <person name="Persson P."/>
            <person name="Tunlid A."/>
        </authorList>
    </citation>
    <scope>NUCLEOTIDE SEQUENCE [LARGE SCALE GENOMIC DNA]</scope>
    <source>
        <strain evidence="1 2">CBS 175.51</strain>
    </source>
</reference>
<dbReference type="Proteomes" id="UP000541558">
    <property type="component" value="Unassembled WGS sequence"/>
</dbReference>
<keyword evidence="2" id="KW-1185">Reference proteome</keyword>
<dbReference type="EMBL" id="JAACJK010000111">
    <property type="protein sequence ID" value="KAF5332281.1"/>
    <property type="molecule type" value="Genomic_DNA"/>
</dbReference>
<dbReference type="OrthoDB" id="5362978at2759"/>
<protein>
    <submittedName>
        <fullName evidence="1">Uncharacterized protein</fullName>
    </submittedName>
</protein>
<evidence type="ECO:0000313" key="2">
    <source>
        <dbReference type="Proteomes" id="UP000541558"/>
    </source>
</evidence>